<feature type="compositionally biased region" description="Acidic residues" evidence="7">
    <location>
        <begin position="166"/>
        <end position="178"/>
    </location>
</feature>
<evidence type="ECO:0000256" key="7">
    <source>
        <dbReference type="SAM" id="MobiDB-lite"/>
    </source>
</evidence>
<evidence type="ECO:0000256" key="6">
    <source>
        <dbReference type="PIRNR" id="PIRNR015952"/>
    </source>
</evidence>
<comment type="subcellular location">
    <subcellularLocation>
        <location evidence="2 6">Nucleus</location>
        <location evidence="2 6">Nucleolus</location>
    </subcellularLocation>
</comment>
<feature type="region of interest" description="Disordered" evidence="7">
    <location>
        <begin position="1"/>
        <end position="70"/>
    </location>
</feature>
<comment type="caution">
    <text evidence="8">The sequence shown here is derived from an EMBL/GenBank/DDBJ whole genome shotgun (WGS) entry which is preliminary data.</text>
</comment>
<feature type="compositionally biased region" description="Basic and acidic residues" evidence="7">
    <location>
        <begin position="15"/>
        <end position="32"/>
    </location>
</feature>
<keyword evidence="9" id="KW-1185">Reference proteome</keyword>
<comment type="function">
    <text evidence="1 6">Involved in nucleolar processing of pre-18S ribosomal RNA.</text>
</comment>
<evidence type="ECO:0000256" key="5">
    <source>
        <dbReference type="ARBA" id="ARBA00023242"/>
    </source>
</evidence>
<protein>
    <recommendedName>
        <fullName evidence="6">U3 small nucleolar RNA-associated protein 11</fullName>
        <shortName evidence="6">U3 snoRNA-associated protein 11</shortName>
    </recommendedName>
</protein>
<feature type="region of interest" description="Disordered" evidence="7">
    <location>
        <begin position="266"/>
        <end position="293"/>
    </location>
</feature>
<dbReference type="Proteomes" id="UP001408356">
    <property type="component" value="Unassembled WGS sequence"/>
</dbReference>
<dbReference type="EMBL" id="JARVKF010000013">
    <property type="protein sequence ID" value="KAK9425730.1"/>
    <property type="molecule type" value="Genomic_DNA"/>
</dbReference>
<accession>A0ABR2VH45</accession>
<dbReference type="Pfam" id="PF03998">
    <property type="entry name" value="Utp11"/>
    <property type="match status" value="2"/>
</dbReference>
<name>A0ABR2VH45_9PEZI</name>
<feature type="compositionally biased region" description="Low complexity" evidence="7">
    <location>
        <begin position="42"/>
        <end position="53"/>
    </location>
</feature>
<dbReference type="InterPro" id="IPR007144">
    <property type="entry name" value="SSU_processome_Utp11"/>
</dbReference>
<feature type="compositionally biased region" description="Basic and acidic residues" evidence="7">
    <location>
        <begin position="218"/>
        <end position="236"/>
    </location>
</feature>
<evidence type="ECO:0000256" key="4">
    <source>
        <dbReference type="ARBA" id="ARBA00022552"/>
    </source>
</evidence>
<dbReference type="PANTHER" id="PTHR12838">
    <property type="entry name" value="U3 SMALL NUCLEOLAR RNA-ASSOCIATED PROTEIN 11"/>
    <property type="match status" value="1"/>
</dbReference>
<evidence type="ECO:0000256" key="3">
    <source>
        <dbReference type="ARBA" id="ARBA00008105"/>
    </source>
</evidence>
<feature type="compositionally biased region" description="Acidic residues" evidence="7">
    <location>
        <begin position="205"/>
        <end position="217"/>
    </location>
</feature>
<comment type="subunit">
    <text evidence="6">Component of the ribosomal small subunit (SSU) processome.</text>
</comment>
<evidence type="ECO:0000313" key="9">
    <source>
        <dbReference type="Proteomes" id="UP001408356"/>
    </source>
</evidence>
<keyword evidence="5 6" id="KW-0539">Nucleus</keyword>
<evidence type="ECO:0000256" key="2">
    <source>
        <dbReference type="ARBA" id="ARBA00004604"/>
    </source>
</evidence>
<evidence type="ECO:0000256" key="1">
    <source>
        <dbReference type="ARBA" id="ARBA00004099"/>
    </source>
</evidence>
<gene>
    <name evidence="8" type="ORF">SUNI508_03091</name>
</gene>
<organism evidence="8 9">
    <name type="scientific">Seiridium unicorne</name>
    <dbReference type="NCBI Taxonomy" id="138068"/>
    <lineage>
        <taxon>Eukaryota</taxon>
        <taxon>Fungi</taxon>
        <taxon>Dikarya</taxon>
        <taxon>Ascomycota</taxon>
        <taxon>Pezizomycotina</taxon>
        <taxon>Sordariomycetes</taxon>
        <taxon>Xylariomycetidae</taxon>
        <taxon>Amphisphaeriales</taxon>
        <taxon>Sporocadaceae</taxon>
        <taxon>Seiridium</taxon>
    </lineage>
</organism>
<keyword evidence="4 6" id="KW-0698">rRNA processing</keyword>
<reference evidence="8 9" key="1">
    <citation type="journal article" date="2024" name="J. Plant Pathol.">
        <title>Sequence and assembly of the genome of Seiridium unicorne, isolate CBS 538.82, causal agent of cypress canker disease.</title>
        <authorList>
            <person name="Scali E."/>
            <person name="Rocca G.D."/>
            <person name="Danti R."/>
            <person name="Garbelotto M."/>
            <person name="Barberini S."/>
            <person name="Baroncelli R."/>
            <person name="Emiliani G."/>
        </authorList>
    </citation>
    <scope>NUCLEOTIDE SEQUENCE [LARGE SCALE GENOMIC DNA]</scope>
    <source>
        <strain evidence="8 9">BM-138-508</strain>
    </source>
</reference>
<dbReference type="PANTHER" id="PTHR12838:SF0">
    <property type="entry name" value="U3 SMALL NUCLEOLAR RNA-ASSOCIATED PROTEIN 11-RELATED"/>
    <property type="match status" value="1"/>
</dbReference>
<evidence type="ECO:0000313" key="8">
    <source>
        <dbReference type="EMBL" id="KAK9425730.1"/>
    </source>
</evidence>
<proteinExistence type="inferred from homology"/>
<dbReference type="PIRSF" id="PIRSF015952">
    <property type="entry name" value="U3snoRNP11"/>
    <property type="match status" value="1"/>
</dbReference>
<feature type="compositionally biased region" description="Basic residues" evidence="7">
    <location>
        <begin position="282"/>
        <end position="293"/>
    </location>
</feature>
<comment type="similarity">
    <text evidence="3 6">Belongs to the UTP11 family.</text>
</comment>
<feature type="region of interest" description="Disordered" evidence="7">
    <location>
        <begin position="164"/>
        <end position="236"/>
    </location>
</feature>
<feature type="compositionally biased region" description="Basic and acidic residues" evidence="7">
    <location>
        <begin position="54"/>
        <end position="63"/>
    </location>
</feature>
<sequence length="293" mass="33354">MSSLRNAVNRRVHRERAQPKERQRFGLLEKSKASQYPPAPAAPLLLARSPTASADRKLREQDHNRKKRTLKALRAKAAERNEDEFFFGMLSRQGPQGVLSKGKRWNGTVDGDRGNRALSVDEVRLLKTQDMGYLRTVRNTSAKEVKMLEERVIGLGGSLETKVVDDADMSDEDDDWLDEGPAKKKPRKIVFTDGLEEREERLADEAADEEEEDEEEDDKKTEGKADAGKSRAEQRERLLLKLQRRLATARKRLKAVSTAENELEMQRAKMAKTQTVGGVTKSGKKFKVRERKR</sequence>